<evidence type="ECO:0000313" key="2">
    <source>
        <dbReference type="Proteomes" id="UP000585474"/>
    </source>
</evidence>
<name>A0A7J0DIS0_9ERIC</name>
<evidence type="ECO:0008006" key="3">
    <source>
        <dbReference type="Google" id="ProtNLM"/>
    </source>
</evidence>
<dbReference type="InterPro" id="IPR036322">
    <property type="entry name" value="WD40_repeat_dom_sf"/>
</dbReference>
<comment type="caution">
    <text evidence="1">The sequence shown here is derived from an EMBL/GenBank/DDBJ whole genome shotgun (WGS) entry which is preliminary data.</text>
</comment>
<dbReference type="Gene3D" id="2.130.10.10">
    <property type="entry name" value="YVTN repeat-like/Quinoprotein amine dehydrogenase"/>
    <property type="match status" value="1"/>
</dbReference>
<dbReference type="EMBL" id="BJWL01000238">
    <property type="protein sequence ID" value="GFS35866.1"/>
    <property type="molecule type" value="Genomic_DNA"/>
</dbReference>
<gene>
    <name evidence="1" type="ORF">Acr_00g0042580</name>
</gene>
<dbReference type="AlphaFoldDB" id="A0A7J0DIS0"/>
<dbReference type="Proteomes" id="UP000585474">
    <property type="component" value="Unassembled WGS sequence"/>
</dbReference>
<evidence type="ECO:0000313" key="1">
    <source>
        <dbReference type="EMBL" id="GFS35866.1"/>
    </source>
</evidence>
<proteinExistence type="predicted"/>
<dbReference type="OrthoDB" id="2288928at2759"/>
<accession>A0A7J0DIS0</accession>
<reference evidence="2" key="1">
    <citation type="submission" date="2019-07" db="EMBL/GenBank/DDBJ databases">
        <title>De Novo Assembly of kiwifruit Actinidia rufa.</title>
        <authorList>
            <person name="Sugita-Konishi S."/>
            <person name="Sato K."/>
            <person name="Mori E."/>
            <person name="Abe Y."/>
            <person name="Kisaki G."/>
            <person name="Hamano K."/>
            <person name="Suezawa K."/>
            <person name="Otani M."/>
            <person name="Fukuda T."/>
            <person name="Manabe T."/>
            <person name="Gomi K."/>
            <person name="Tabuchi M."/>
            <person name="Akimitsu K."/>
            <person name="Kataoka I."/>
        </authorList>
    </citation>
    <scope>NUCLEOTIDE SEQUENCE [LARGE SCALE GENOMIC DNA]</scope>
    <source>
        <strain evidence="2">cv. Fuchu</strain>
    </source>
</reference>
<sequence>MTDSSMVIDFGELPFDVDFHPTSPLVAAGIITGDLLLCPYATDSQPQRVLEVHAHDESCRTLRFINDGHAIVTGSPDCSILSTDVETRSAIARLENAHG</sequence>
<organism evidence="1 2">
    <name type="scientific">Actinidia rufa</name>
    <dbReference type="NCBI Taxonomy" id="165716"/>
    <lineage>
        <taxon>Eukaryota</taxon>
        <taxon>Viridiplantae</taxon>
        <taxon>Streptophyta</taxon>
        <taxon>Embryophyta</taxon>
        <taxon>Tracheophyta</taxon>
        <taxon>Spermatophyta</taxon>
        <taxon>Magnoliopsida</taxon>
        <taxon>eudicotyledons</taxon>
        <taxon>Gunneridae</taxon>
        <taxon>Pentapetalae</taxon>
        <taxon>asterids</taxon>
        <taxon>Ericales</taxon>
        <taxon>Actinidiaceae</taxon>
        <taxon>Actinidia</taxon>
    </lineage>
</organism>
<keyword evidence="2" id="KW-1185">Reference proteome</keyword>
<dbReference type="SUPFAM" id="SSF50978">
    <property type="entry name" value="WD40 repeat-like"/>
    <property type="match status" value="1"/>
</dbReference>
<protein>
    <recommendedName>
        <fullName evidence="3">Transducin/WD40 repeat-like superfamily protein</fullName>
    </recommendedName>
</protein>
<dbReference type="InterPro" id="IPR015943">
    <property type="entry name" value="WD40/YVTN_repeat-like_dom_sf"/>
</dbReference>